<comment type="subcellular location">
    <subcellularLocation>
        <location evidence="1">Membrane</location>
    </subcellularLocation>
</comment>
<dbReference type="PANTHER" id="PTHR46825:SF11">
    <property type="entry name" value="PENICILLIN-BINDING PROTEIN 4"/>
    <property type="match status" value="1"/>
</dbReference>
<dbReference type="GO" id="GO:0016787">
    <property type="term" value="F:hydrolase activity"/>
    <property type="evidence" value="ECO:0007669"/>
    <property type="project" value="UniProtKB-KW"/>
</dbReference>
<keyword evidence="5" id="KW-1185">Reference proteome</keyword>
<evidence type="ECO:0000259" key="3">
    <source>
        <dbReference type="Pfam" id="PF00144"/>
    </source>
</evidence>
<keyword evidence="2" id="KW-0472">Membrane</keyword>
<dbReference type="Gene3D" id="3.40.710.10">
    <property type="entry name" value="DD-peptidase/beta-lactamase superfamily"/>
    <property type="match status" value="1"/>
</dbReference>
<evidence type="ECO:0000256" key="2">
    <source>
        <dbReference type="ARBA" id="ARBA00023136"/>
    </source>
</evidence>
<dbReference type="Pfam" id="PF00144">
    <property type="entry name" value="Beta-lactamase"/>
    <property type="match status" value="1"/>
</dbReference>
<gene>
    <name evidence="4" type="ORF">GCM10008967_02290</name>
</gene>
<dbReference type="InterPro" id="IPR050491">
    <property type="entry name" value="AmpC-like"/>
</dbReference>
<dbReference type="PANTHER" id="PTHR46825">
    <property type="entry name" value="D-ALANYL-D-ALANINE-CARBOXYPEPTIDASE/ENDOPEPTIDASE AMPH"/>
    <property type="match status" value="1"/>
</dbReference>
<dbReference type="SUPFAM" id="SSF56601">
    <property type="entry name" value="beta-lactamase/transpeptidase-like"/>
    <property type="match status" value="1"/>
</dbReference>
<reference evidence="4 5" key="1">
    <citation type="journal article" date="2019" name="Int. J. Syst. Evol. Microbiol.">
        <title>The Global Catalogue of Microorganisms (GCM) 10K type strain sequencing project: providing services to taxonomists for standard genome sequencing and annotation.</title>
        <authorList>
            <consortium name="The Broad Institute Genomics Platform"/>
            <consortium name="The Broad Institute Genome Sequencing Center for Infectious Disease"/>
            <person name="Wu L."/>
            <person name="Ma J."/>
        </authorList>
    </citation>
    <scope>NUCLEOTIDE SEQUENCE [LARGE SCALE GENOMIC DNA]</scope>
    <source>
        <strain evidence="4 5">JCM 9731</strain>
    </source>
</reference>
<proteinExistence type="predicted"/>
<dbReference type="Proteomes" id="UP001500782">
    <property type="component" value="Unassembled WGS sequence"/>
</dbReference>
<evidence type="ECO:0000313" key="5">
    <source>
        <dbReference type="Proteomes" id="UP001500782"/>
    </source>
</evidence>
<keyword evidence="4" id="KW-0378">Hydrolase</keyword>
<dbReference type="InterPro" id="IPR001466">
    <property type="entry name" value="Beta-lactam-related"/>
</dbReference>
<dbReference type="EMBL" id="BAAADJ010000003">
    <property type="protein sequence ID" value="GAA0315309.1"/>
    <property type="molecule type" value="Genomic_DNA"/>
</dbReference>
<feature type="domain" description="Beta-lactamase-related" evidence="3">
    <location>
        <begin position="22"/>
        <end position="326"/>
    </location>
</feature>
<name>A0ABN0VRY7_9BACI</name>
<comment type="caution">
    <text evidence="4">The sequence shown here is derived from an EMBL/GenBank/DDBJ whole genome shotgun (WGS) entry which is preliminary data.</text>
</comment>
<evidence type="ECO:0000313" key="4">
    <source>
        <dbReference type="EMBL" id="GAA0315309.1"/>
    </source>
</evidence>
<accession>A0ABN0VRY7</accession>
<evidence type="ECO:0000256" key="1">
    <source>
        <dbReference type="ARBA" id="ARBA00004370"/>
    </source>
</evidence>
<sequence length="340" mass="38234">MISTNKLQQIKSKAEEVRFSGALLAYKDDILLQYAFGYSNRSESVSNNLNTRFGIASGCKLFTAIAIGQLVDEGKINFNTRLKDCLDIAFPLFDEDITLHHLLTHTSGIPDYFDEATMDDFADLWKATPMYSLTTLHSFLSLFQNREMMFKPGDKFHYNNAAFIILGLVVEQQSGMNFTQYIEENIFKPCGMVDSGYFSLDQLPGNTALGYIDDEETGNWKTNIYSIPIKGGADGGAFITVADMVKLWDHLMDAKLLSEDNTRALLTPHVQEEDEEYYGYGIWITKSGEEIYKYHVMGYDPGVSFHSGYYPKSGIKLVVTSNKETGAYPITAELESLLVD</sequence>
<organism evidence="4 5">
    <name type="scientific">Bacillus carboniphilus</name>
    <dbReference type="NCBI Taxonomy" id="86663"/>
    <lineage>
        <taxon>Bacteria</taxon>
        <taxon>Bacillati</taxon>
        <taxon>Bacillota</taxon>
        <taxon>Bacilli</taxon>
        <taxon>Bacillales</taxon>
        <taxon>Bacillaceae</taxon>
        <taxon>Bacillus</taxon>
    </lineage>
</organism>
<protein>
    <submittedName>
        <fullName evidence="4">Serine hydrolase</fullName>
    </submittedName>
</protein>
<dbReference type="RefSeq" id="WP_343795593.1">
    <property type="nucleotide sequence ID" value="NZ_BAAADJ010000003.1"/>
</dbReference>
<dbReference type="InterPro" id="IPR012338">
    <property type="entry name" value="Beta-lactam/transpept-like"/>
</dbReference>